<dbReference type="InterPro" id="IPR043504">
    <property type="entry name" value="Peptidase_S1_PA_chymotrypsin"/>
</dbReference>
<evidence type="ECO:0000313" key="4">
    <source>
        <dbReference type="EMBL" id="MBW79864.1"/>
    </source>
</evidence>
<dbReference type="SUPFAM" id="SSF50494">
    <property type="entry name" value="Trypsin-like serine proteases"/>
    <property type="match status" value="1"/>
</dbReference>
<proteinExistence type="inferred from homology"/>
<protein>
    <submittedName>
        <fullName evidence="4">Putative trypsin-like serine protease</fullName>
    </submittedName>
</protein>
<dbReference type="AlphaFoldDB" id="A0A2M4DQM7"/>
<feature type="chain" id="PRO_5014902097" evidence="2">
    <location>
        <begin position="29"/>
        <end position="137"/>
    </location>
</feature>
<dbReference type="VEuPathDB" id="VectorBase:ADAC007893"/>
<dbReference type="InterPro" id="IPR009003">
    <property type="entry name" value="Peptidase_S1_PA"/>
</dbReference>
<reference evidence="4" key="1">
    <citation type="submission" date="2018-01" db="EMBL/GenBank/DDBJ databases">
        <title>An insight into the sialome of Amazonian anophelines.</title>
        <authorList>
            <person name="Ribeiro J.M."/>
            <person name="Scarpassa V."/>
            <person name="Calvo E."/>
        </authorList>
    </citation>
    <scope>NUCLEOTIDE SEQUENCE</scope>
</reference>
<evidence type="ECO:0000256" key="2">
    <source>
        <dbReference type="SAM" id="SignalP"/>
    </source>
</evidence>
<keyword evidence="2" id="KW-0732">Signal</keyword>
<dbReference type="GO" id="GO:0006508">
    <property type="term" value="P:proteolysis"/>
    <property type="evidence" value="ECO:0007669"/>
    <property type="project" value="UniProtKB-KW"/>
</dbReference>
<comment type="similarity">
    <text evidence="1">Belongs to the peptidase S1 family. CLIP subfamily.</text>
</comment>
<dbReference type="InterPro" id="IPR001254">
    <property type="entry name" value="Trypsin_dom"/>
</dbReference>
<dbReference type="Pfam" id="PF00089">
    <property type="entry name" value="Trypsin"/>
    <property type="match status" value="1"/>
</dbReference>
<feature type="signal peptide" evidence="2">
    <location>
        <begin position="1"/>
        <end position="28"/>
    </location>
</feature>
<sequence>MQSTDRSYFRWYVILLLSVLLFFNGCVCEDKSASEENELCNPDCSEKCGKNANITESTGFLTNRWEFPWSVAIFRDALVAGQMPKHILLCGGTLVGRDAVLTTAECVLHKTTASLRVYVGQWDLGERIEGSEEVCIP</sequence>
<name>A0A2M4DQM7_ANODA</name>
<accession>A0A2M4DQM7</accession>
<dbReference type="GO" id="GO:0004252">
    <property type="term" value="F:serine-type endopeptidase activity"/>
    <property type="evidence" value="ECO:0007669"/>
    <property type="project" value="InterPro"/>
</dbReference>
<evidence type="ECO:0000259" key="3">
    <source>
        <dbReference type="Pfam" id="PF00089"/>
    </source>
</evidence>
<keyword evidence="4" id="KW-0645">Protease</keyword>
<dbReference type="EMBL" id="GGFL01015686">
    <property type="protein sequence ID" value="MBW79864.1"/>
    <property type="molecule type" value="Transcribed_RNA"/>
</dbReference>
<organism evidence="4">
    <name type="scientific">Anopheles darlingi</name>
    <name type="common">Mosquito</name>
    <dbReference type="NCBI Taxonomy" id="43151"/>
    <lineage>
        <taxon>Eukaryota</taxon>
        <taxon>Metazoa</taxon>
        <taxon>Ecdysozoa</taxon>
        <taxon>Arthropoda</taxon>
        <taxon>Hexapoda</taxon>
        <taxon>Insecta</taxon>
        <taxon>Pterygota</taxon>
        <taxon>Neoptera</taxon>
        <taxon>Endopterygota</taxon>
        <taxon>Diptera</taxon>
        <taxon>Nematocera</taxon>
        <taxon>Culicoidea</taxon>
        <taxon>Culicidae</taxon>
        <taxon>Anophelinae</taxon>
        <taxon>Anopheles</taxon>
    </lineage>
</organism>
<evidence type="ECO:0000256" key="1">
    <source>
        <dbReference type="ARBA" id="ARBA00024195"/>
    </source>
</evidence>
<keyword evidence="4" id="KW-0378">Hydrolase</keyword>
<feature type="domain" description="Peptidase S1" evidence="3">
    <location>
        <begin position="63"/>
        <end position="126"/>
    </location>
</feature>
<dbReference type="Gene3D" id="2.40.10.10">
    <property type="entry name" value="Trypsin-like serine proteases"/>
    <property type="match status" value="1"/>
</dbReference>
<dbReference type="VEuPathDB" id="VectorBase:ADAR2_000612"/>